<dbReference type="InterPro" id="IPR011990">
    <property type="entry name" value="TPR-like_helical_dom_sf"/>
</dbReference>
<evidence type="ECO:0000313" key="9">
    <source>
        <dbReference type="Proteomes" id="UP000282423"/>
    </source>
</evidence>
<dbReference type="RefSeq" id="WP_121120727.1">
    <property type="nucleotide sequence ID" value="NZ_RBWS01000001.1"/>
</dbReference>
<dbReference type="Proteomes" id="UP000282423">
    <property type="component" value="Unassembled WGS sequence"/>
</dbReference>
<evidence type="ECO:0000259" key="7">
    <source>
        <dbReference type="Pfam" id="PF14322"/>
    </source>
</evidence>
<evidence type="ECO:0000259" key="6">
    <source>
        <dbReference type="Pfam" id="PF07980"/>
    </source>
</evidence>
<accession>A0A420W4E8</accession>
<evidence type="ECO:0000313" key="8">
    <source>
        <dbReference type="EMBL" id="RKO73404.1"/>
    </source>
</evidence>
<organism evidence="8 9">
    <name type="scientific">Sphingobacterium puteale</name>
    <dbReference type="NCBI Taxonomy" id="2420510"/>
    <lineage>
        <taxon>Bacteria</taxon>
        <taxon>Pseudomonadati</taxon>
        <taxon>Bacteroidota</taxon>
        <taxon>Sphingobacteriia</taxon>
        <taxon>Sphingobacteriales</taxon>
        <taxon>Sphingobacteriaceae</taxon>
        <taxon>Sphingobacterium</taxon>
    </lineage>
</organism>
<keyword evidence="9" id="KW-1185">Reference proteome</keyword>
<gene>
    <name evidence="8" type="ORF">D7322_01690</name>
</gene>
<comment type="subcellular location">
    <subcellularLocation>
        <location evidence="1">Cell outer membrane</location>
    </subcellularLocation>
</comment>
<dbReference type="Pfam" id="PF14322">
    <property type="entry name" value="SusD-like_3"/>
    <property type="match status" value="1"/>
</dbReference>
<sequence>MRKSIKNITNKFVIASSKLLYVVGLSMSLSLSGCVKDYLDVVPDNIATIDHAFANRYEAERYLYTCYSWLPKIEGQSIYFFGADDVWTWSFNHESYQWPWQIAMGRQNASNPLVDAWNGQRSGYSFFKAIRDCNVFIENVSDTQKILDLNPQIRKRWIAEAKVLKAYYHFFLFRMYGPIPIVDMNLPMDSPTEVVRVKREPVDKIVNYIAALLDEAAPDLPTSIEKMTTEAGRLTRAACLMLKARALTTAASPLFNGNTDFATFKNKDGQNLFPTSYSEEKWKKAADACSKALDVAVGVKLYEYTKEMSNMSSHTKKQLNIRGAVTEKWNSELIWGRSGNINSANLQEKAAIDMMDPSIGKMTYQGSYFSVTLNMVERFYSNNGIPIDEDKTWDYAGRYELKKATDKEKDYLEKEYTTSAMNFSREPRFYGSLGFDGGLWLQETTGSGYKNWMIHGKFGQNQAKQREMYYNETGYWIKKLVGLKFTPTNTGYTTEAYPWPEMRLADLYLLYAECLNEIGNGDDAIYYLDIIRQRAGLKGVKESWQNYSTRPNKFASKDGLREIIHQEREIELAFEGSRLWDLRRWKEAALFQNKPVKGWTITGKQDVEYYRARTLFSQQFIAPRDYFWPIEEQELYRNNNLVQNPGW</sequence>
<comment type="caution">
    <text evidence="8">The sequence shown here is derived from an EMBL/GenBank/DDBJ whole genome shotgun (WGS) entry which is preliminary data.</text>
</comment>
<feature type="domain" description="RagB/SusD" evidence="6">
    <location>
        <begin position="333"/>
        <end position="647"/>
    </location>
</feature>
<evidence type="ECO:0000256" key="1">
    <source>
        <dbReference type="ARBA" id="ARBA00004442"/>
    </source>
</evidence>
<dbReference type="EMBL" id="RBWS01000001">
    <property type="protein sequence ID" value="RKO73404.1"/>
    <property type="molecule type" value="Genomic_DNA"/>
</dbReference>
<dbReference type="PROSITE" id="PS51257">
    <property type="entry name" value="PROKAR_LIPOPROTEIN"/>
    <property type="match status" value="1"/>
</dbReference>
<dbReference type="SUPFAM" id="SSF48452">
    <property type="entry name" value="TPR-like"/>
    <property type="match status" value="1"/>
</dbReference>
<dbReference type="OrthoDB" id="608091at2"/>
<name>A0A420W4E8_9SPHI</name>
<feature type="domain" description="SusD-like N-terminal" evidence="7">
    <location>
        <begin position="90"/>
        <end position="240"/>
    </location>
</feature>
<dbReference type="InterPro" id="IPR012944">
    <property type="entry name" value="SusD_RagB_dom"/>
</dbReference>
<comment type="similarity">
    <text evidence="2">Belongs to the SusD family.</text>
</comment>
<dbReference type="InterPro" id="IPR033985">
    <property type="entry name" value="SusD-like_N"/>
</dbReference>
<evidence type="ECO:0000256" key="2">
    <source>
        <dbReference type="ARBA" id="ARBA00006275"/>
    </source>
</evidence>
<dbReference type="GO" id="GO:0009279">
    <property type="term" value="C:cell outer membrane"/>
    <property type="evidence" value="ECO:0007669"/>
    <property type="project" value="UniProtKB-SubCell"/>
</dbReference>
<evidence type="ECO:0000256" key="3">
    <source>
        <dbReference type="ARBA" id="ARBA00022729"/>
    </source>
</evidence>
<reference evidence="8 9" key="1">
    <citation type="submission" date="2018-10" db="EMBL/GenBank/DDBJ databases">
        <title>Sphingobacterium sp. M05W1-28.</title>
        <authorList>
            <person name="Cai H."/>
        </authorList>
    </citation>
    <scope>NUCLEOTIDE SEQUENCE [LARGE SCALE GENOMIC DNA]</scope>
    <source>
        <strain evidence="8 9">M05W1-28</strain>
    </source>
</reference>
<keyword evidence="5" id="KW-0998">Cell outer membrane</keyword>
<evidence type="ECO:0000256" key="5">
    <source>
        <dbReference type="ARBA" id="ARBA00023237"/>
    </source>
</evidence>
<dbReference type="Pfam" id="PF07980">
    <property type="entry name" value="SusD_RagB"/>
    <property type="match status" value="1"/>
</dbReference>
<proteinExistence type="inferred from homology"/>
<dbReference type="AlphaFoldDB" id="A0A420W4E8"/>
<keyword evidence="4" id="KW-0472">Membrane</keyword>
<evidence type="ECO:0000256" key="4">
    <source>
        <dbReference type="ARBA" id="ARBA00023136"/>
    </source>
</evidence>
<dbReference type="Gene3D" id="1.25.40.390">
    <property type="match status" value="1"/>
</dbReference>
<keyword evidence="3" id="KW-0732">Signal</keyword>
<protein>
    <submittedName>
        <fullName evidence="8">RagB/SusD family nutrient uptake outer membrane protein</fullName>
    </submittedName>
</protein>